<organism evidence="1 2">
    <name type="scientific">Methylocystis heyeri</name>
    <dbReference type="NCBI Taxonomy" id="391905"/>
    <lineage>
        <taxon>Bacteria</taxon>
        <taxon>Pseudomonadati</taxon>
        <taxon>Pseudomonadota</taxon>
        <taxon>Alphaproteobacteria</taxon>
        <taxon>Hyphomicrobiales</taxon>
        <taxon>Methylocystaceae</taxon>
        <taxon>Methylocystis</taxon>
    </lineage>
</organism>
<dbReference type="AlphaFoldDB" id="A0A6B8KL89"/>
<sequence length="134" mass="13563">MEDLIKRICDAVGLDENTAKISIGHVLGFIQKEFPEGPVAELLAKVPGAQEAIDAAAAAPGGGGLDSLLGGLGGLMGGAKGDIMALAGKLSGLGLDMSQMQKLASEIFAHADQVIGKENVDKIVAAIPALGQFR</sequence>
<dbReference type="EMBL" id="CP046052">
    <property type="protein sequence ID" value="QGM47560.1"/>
    <property type="molecule type" value="Genomic_DNA"/>
</dbReference>
<dbReference type="KEGG" id="mhey:H2LOC_018760"/>
<evidence type="ECO:0000313" key="2">
    <source>
        <dbReference type="Proteomes" id="UP000309061"/>
    </source>
</evidence>
<proteinExistence type="predicted"/>
<evidence type="ECO:0000313" key="1">
    <source>
        <dbReference type="EMBL" id="QGM47560.1"/>
    </source>
</evidence>
<dbReference type="Proteomes" id="UP000309061">
    <property type="component" value="Chromosome"/>
</dbReference>
<reference evidence="1 2" key="1">
    <citation type="submission" date="2019-11" db="EMBL/GenBank/DDBJ databases">
        <title>The genome sequence of Methylocystis heyeri.</title>
        <authorList>
            <person name="Oshkin I.Y."/>
            <person name="Miroshnikov K."/>
            <person name="Dedysh S.N."/>
        </authorList>
    </citation>
    <scope>NUCLEOTIDE SEQUENCE [LARGE SCALE GENOMIC DNA]</scope>
    <source>
        <strain evidence="1 2">H2</strain>
    </source>
</reference>
<dbReference type="RefSeq" id="WP_136497205.1">
    <property type="nucleotide sequence ID" value="NZ_CP046052.1"/>
</dbReference>
<gene>
    <name evidence="1" type="ORF">H2LOC_018760</name>
</gene>
<accession>A0A6B8KL89</accession>
<keyword evidence="2" id="KW-1185">Reference proteome</keyword>
<dbReference type="OrthoDB" id="7907231at2"/>
<name>A0A6B8KL89_9HYPH</name>
<protein>
    <submittedName>
        <fullName evidence="1">DUF2267 domain-containing protein</fullName>
    </submittedName>
</protein>